<evidence type="ECO:0000313" key="1">
    <source>
        <dbReference type="EMBL" id="CAG8688068.1"/>
    </source>
</evidence>
<dbReference type="EMBL" id="CAJVPM010034755">
    <property type="protein sequence ID" value="CAG8688068.1"/>
    <property type="molecule type" value="Genomic_DNA"/>
</dbReference>
<feature type="non-terminal residue" evidence="1">
    <location>
        <position position="96"/>
    </location>
</feature>
<comment type="caution">
    <text evidence="1">The sequence shown here is derived from an EMBL/GenBank/DDBJ whole genome shotgun (WGS) entry which is preliminary data.</text>
</comment>
<organism evidence="1 2">
    <name type="scientific">Scutellospora calospora</name>
    <dbReference type="NCBI Taxonomy" id="85575"/>
    <lineage>
        <taxon>Eukaryota</taxon>
        <taxon>Fungi</taxon>
        <taxon>Fungi incertae sedis</taxon>
        <taxon>Mucoromycota</taxon>
        <taxon>Glomeromycotina</taxon>
        <taxon>Glomeromycetes</taxon>
        <taxon>Diversisporales</taxon>
        <taxon>Gigasporaceae</taxon>
        <taxon>Scutellospora</taxon>
    </lineage>
</organism>
<feature type="non-terminal residue" evidence="1">
    <location>
        <position position="1"/>
    </location>
</feature>
<reference evidence="1" key="1">
    <citation type="submission" date="2021-06" db="EMBL/GenBank/DDBJ databases">
        <authorList>
            <person name="Kallberg Y."/>
            <person name="Tangrot J."/>
            <person name="Rosling A."/>
        </authorList>
    </citation>
    <scope>NUCLEOTIDE SEQUENCE</scope>
    <source>
        <strain evidence="1">AU212A</strain>
    </source>
</reference>
<protein>
    <submittedName>
        <fullName evidence="1">9235_t:CDS:1</fullName>
    </submittedName>
</protein>
<keyword evidence="2" id="KW-1185">Reference proteome</keyword>
<evidence type="ECO:0000313" key="2">
    <source>
        <dbReference type="Proteomes" id="UP000789860"/>
    </source>
</evidence>
<name>A0ACA9P510_9GLOM</name>
<dbReference type="Proteomes" id="UP000789860">
    <property type="component" value="Unassembled WGS sequence"/>
</dbReference>
<proteinExistence type="predicted"/>
<gene>
    <name evidence="1" type="ORF">SCALOS_LOCUS10018</name>
</gene>
<accession>A0ACA9P510</accession>
<sequence>LGDTRWKNLREHFAENDINLRKNSKTRKVGNRALSFEIVMNVITFITNYAKQNSLSSSGRSFHDNTSIIIYLLADITYLSLHIQYLEAIKNNDQYK</sequence>